<dbReference type="InterPro" id="IPR045728">
    <property type="entry name" value="DUF6082"/>
</dbReference>
<evidence type="ECO:0000313" key="2">
    <source>
        <dbReference type="Proteomes" id="UP000442707"/>
    </source>
</evidence>
<dbReference type="AlphaFoldDB" id="A0A6H9UUW0"/>
<reference evidence="1 2" key="1">
    <citation type="submission" date="2019-09" db="EMBL/GenBank/DDBJ databases">
        <title>Screening of Novel Bioactive Compounds from Soil-Associated.</title>
        <authorList>
            <person name="Zhao S."/>
        </authorList>
    </citation>
    <scope>NUCLEOTIDE SEQUENCE [LARGE SCALE GENOMIC DNA]</scope>
    <source>
        <strain evidence="1 2">HIT-DPA4</strain>
    </source>
</reference>
<proteinExistence type="predicted"/>
<organism evidence="1 2">
    <name type="scientific">Streptomyces luteolifulvus</name>
    <dbReference type="NCBI Taxonomy" id="2615112"/>
    <lineage>
        <taxon>Bacteria</taxon>
        <taxon>Bacillati</taxon>
        <taxon>Actinomycetota</taxon>
        <taxon>Actinomycetes</taxon>
        <taxon>Kitasatosporales</taxon>
        <taxon>Streptomycetaceae</taxon>
        <taxon>Streptomyces</taxon>
    </lineage>
</organism>
<evidence type="ECO:0000313" key="1">
    <source>
        <dbReference type="EMBL" id="KAB1142891.1"/>
    </source>
</evidence>
<protein>
    <submittedName>
        <fullName evidence="1">Uncharacterized protein</fullName>
    </submittedName>
</protein>
<keyword evidence="2" id="KW-1185">Reference proteome</keyword>
<dbReference type="RefSeq" id="WP_150952598.1">
    <property type="nucleotide sequence ID" value="NZ_VZRB01000022.1"/>
</dbReference>
<dbReference type="EMBL" id="VZRB01000022">
    <property type="protein sequence ID" value="KAB1142891.1"/>
    <property type="molecule type" value="Genomic_DNA"/>
</dbReference>
<sequence>MAGLAFAAGAFAALAVQRLHGEAMLLARLELMHEEQRQHHWRTDMADKHRLHFDLLCKAVQDPDLAAVLDTYEIEITPTQLKQYLFANALYGNLLHAFRSGTVSLEEALGHMRGICQSSIFREYWEVTGHHRESLPAGSQERLLARHVDEIVARANDENDQWWVA</sequence>
<name>A0A6H9UUW0_9ACTN</name>
<gene>
    <name evidence="1" type="ORF">F7R91_27730</name>
</gene>
<dbReference type="Proteomes" id="UP000442707">
    <property type="component" value="Unassembled WGS sequence"/>
</dbReference>
<dbReference type="Pfam" id="PF19560">
    <property type="entry name" value="DUF6082"/>
    <property type="match status" value="1"/>
</dbReference>
<comment type="caution">
    <text evidence="1">The sequence shown here is derived from an EMBL/GenBank/DDBJ whole genome shotgun (WGS) entry which is preliminary data.</text>
</comment>
<accession>A0A6H9UUW0</accession>